<proteinExistence type="predicted"/>
<comment type="caution">
    <text evidence="2">The sequence shown here is derived from an EMBL/GenBank/DDBJ whole genome shotgun (WGS) entry which is preliminary data.</text>
</comment>
<feature type="region of interest" description="Disordered" evidence="1">
    <location>
        <begin position="55"/>
        <end position="95"/>
    </location>
</feature>
<evidence type="ECO:0000313" key="2">
    <source>
        <dbReference type="EMBL" id="CAI2363981.1"/>
    </source>
</evidence>
<keyword evidence="3" id="KW-1185">Reference proteome</keyword>
<evidence type="ECO:0000256" key="1">
    <source>
        <dbReference type="SAM" id="MobiDB-lite"/>
    </source>
</evidence>
<dbReference type="Proteomes" id="UP001295684">
    <property type="component" value="Unassembled WGS sequence"/>
</dbReference>
<accession>A0AAD1U8D4</accession>
<organism evidence="2 3">
    <name type="scientific">Euplotes crassus</name>
    <dbReference type="NCBI Taxonomy" id="5936"/>
    <lineage>
        <taxon>Eukaryota</taxon>
        <taxon>Sar</taxon>
        <taxon>Alveolata</taxon>
        <taxon>Ciliophora</taxon>
        <taxon>Intramacronucleata</taxon>
        <taxon>Spirotrichea</taxon>
        <taxon>Hypotrichia</taxon>
        <taxon>Euplotida</taxon>
        <taxon>Euplotidae</taxon>
        <taxon>Moneuplotes</taxon>
    </lineage>
</organism>
<dbReference type="AlphaFoldDB" id="A0AAD1U8D4"/>
<feature type="region of interest" description="Disordered" evidence="1">
    <location>
        <begin position="109"/>
        <end position="132"/>
    </location>
</feature>
<name>A0AAD1U8D4_EUPCR</name>
<feature type="compositionally biased region" description="Polar residues" evidence="1">
    <location>
        <begin position="72"/>
        <end position="90"/>
    </location>
</feature>
<gene>
    <name evidence="2" type="ORF">ECRASSUSDP1_LOCUS5321</name>
</gene>
<reference evidence="2" key="1">
    <citation type="submission" date="2023-07" db="EMBL/GenBank/DDBJ databases">
        <authorList>
            <consortium name="AG Swart"/>
            <person name="Singh M."/>
            <person name="Singh A."/>
            <person name="Seah K."/>
            <person name="Emmerich C."/>
        </authorList>
    </citation>
    <scope>NUCLEOTIDE SEQUENCE</scope>
    <source>
        <strain evidence="2">DP1</strain>
    </source>
</reference>
<sequence>MSELINFEENLSEDLLDENASASRVNMSPNIDKNMSNSAFHFHFGADRMKDMKFCEEKSSSKELPRGGSAIEPSSQSLISNKQSHSNSDQRVGLKQEIKDLLHKAIRLRSLSDSSSNDNKKRRKEREFPAISPIDQIVTMRDIQGLQAFSS</sequence>
<evidence type="ECO:0000313" key="3">
    <source>
        <dbReference type="Proteomes" id="UP001295684"/>
    </source>
</evidence>
<feature type="compositionally biased region" description="Basic and acidic residues" evidence="1">
    <location>
        <begin position="55"/>
        <end position="65"/>
    </location>
</feature>
<protein>
    <submittedName>
        <fullName evidence="2">Uncharacterized protein</fullName>
    </submittedName>
</protein>
<dbReference type="EMBL" id="CAMPGE010005134">
    <property type="protein sequence ID" value="CAI2363981.1"/>
    <property type="molecule type" value="Genomic_DNA"/>
</dbReference>